<name>A0ABT3P1P1_9PROT</name>
<dbReference type="RefSeq" id="WP_301592503.1">
    <property type="nucleotide sequence ID" value="NZ_JAPFQI010000032.1"/>
</dbReference>
<evidence type="ECO:0000313" key="3">
    <source>
        <dbReference type="Proteomes" id="UP001526430"/>
    </source>
</evidence>
<sequence length="152" mass="15679">MSAPKRALLGFVAAVIAVLIFHQGTSALLNASGVPTVAPYGMNPVPPFGVPMLVNRCFWGGLYGLALGLALPWLPRAPMWVLGLSFGLLSVLIGWFVVAPAKGLPVGGGFIPARMLTTIVINGVWGIGIGLVLSLLMRKASVGAKVHARGAA</sequence>
<evidence type="ECO:0000313" key="2">
    <source>
        <dbReference type="EMBL" id="MCW8088306.1"/>
    </source>
</evidence>
<accession>A0ABT3P1P1</accession>
<feature type="transmembrane region" description="Helical" evidence="1">
    <location>
        <begin position="53"/>
        <end position="74"/>
    </location>
</feature>
<evidence type="ECO:0000256" key="1">
    <source>
        <dbReference type="SAM" id="Phobius"/>
    </source>
</evidence>
<keyword evidence="3" id="KW-1185">Reference proteome</keyword>
<dbReference type="EMBL" id="JAPFQI010000032">
    <property type="protein sequence ID" value="MCW8088306.1"/>
    <property type="molecule type" value="Genomic_DNA"/>
</dbReference>
<comment type="caution">
    <text evidence="2">The sequence shown here is derived from an EMBL/GenBank/DDBJ whole genome shotgun (WGS) entry which is preliminary data.</text>
</comment>
<keyword evidence="1" id="KW-0472">Membrane</keyword>
<protein>
    <recommendedName>
        <fullName evidence="4">Hydroxylaminobenzene mutase</fullName>
    </recommendedName>
</protein>
<feature type="transmembrane region" description="Helical" evidence="1">
    <location>
        <begin position="81"/>
        <end position="101"/>
    </location>
</feature>
<proteinExistence type="predicted"/>
<gene>
    <name evidence="2" type="ORF">OF850_22220</name>
</gene>
<organism evidence="2 3">
    <name type="scientific">Sabulicella glaciei</name>
    <dbReference type="NCBI Taxonomy" id="2984948"/>
    <lineage>
        <taxon>Bacteria</taxon>
        <taxon>Pseudomonadati</taxon>
        <taxon>Pseudomonadota</taxon>
        <taxon>Alphaproteobacteria</taxon>
        <taxon>Acetobacterales</taxon>
        <taxon>Acetobacteraceae</taxon>
        <taxon>Sabulicella</taxon>
    </lineage>
</organism>
<evidence type="ECO:0008006" key="4">
    <source>
        <dbReference type="Google" id="ProtNLM"/>
    </source>
</evidence>
<keyword evidence="1" id="KW-1133">Transmembrane helix</keyword>
<feature type="transmembrane region" description="Helical" evidence="1">
    <location>
        <begin position="113"/>
        <end position="136"/>
    </location>
</feature>
<dbReference type="Proteomes" id="UP001526430">
    <property type="component" value="Unassembled WGS sequence"/>
</dbReference>
<reference evidence="2 3" key="1">
    <citation type="submission" date="2022-10" db="EMBL/GenBank/DDBJ databases">
        <title>Roseococcus glaciei nov., sp. nov., isolated from glacier.</title>
        <authorList>
            <person name="Liu Q."/>
            <person name="Xin Y.-H."/>
        </authorList>
    </citation>
    <scope>NUCLEOTIDE SEQUENCE [LARGE SCALE GENOMIC DNA]</scope>
    <source>
        <strain evidence="2 3">MDT2-1-1</strain>
    </source>
</reference>
<keyword evidence="1" id="KW-0812">Transmembrane</keyword>